<proteinExistence type="predicted"/>
<organism evidence="1 2">
    <name type="scientific">Schizophyllum amplum</name>
    <dbReference type="NCBI Taxonomy" id="97359"/>
    <lineage>
        <taxon>Eukaryota</taxon>
        <taxon>Fungi</taxon>
        <taxon>Dikarya</taxon>
        <taxon>Basidiomycota</taxon>
        <taxon>Agaricomycotina</taxon>
        <taxon>Agaricomycetes</taxon>
        <taxon>Agaricomycetidae</taxon>
        <taxon>Agaricales</taxon>
        <taxon>Schizophyllaceae</taxon>
        <taxon>Schizophyllum</taxon>
    </lineage>
</organism>
<accession>A0A550BSG1</accession>
<evidence type="ECO:0000313" key="2">
    <source>
        <dbReference type="Proteomes" id="UP000320762"/>
    </source>
</evidence>
<sequence>MFPEFDQVGLLSGAASATDRHYFCLVLLIWDAYEPLEREALAALSYPSFIHYAIVHFLGAQWTDRQYALAKVTFFVARVEQDLSRIASLAVELRVAVEGIREQFNVSKLLEIRRLGKERDQVSRLLARSSQPVSKWANHVSFLGKYILGFDEPMLKGTGAKLTL</sequence>
<dbReference type="OrthoDB" id="3098608at2759"/>
<dbReference type="Proteomes" id="UP000320762">
    <property type="component" value="Unassembled WGS sequence"/>
</dbReference>
<keyword evidence="2" id="KW-1185">Reference proteome</keyword>
<evidence type="ECO:0000313" key="1">
    <source>
        <dbReference type="EMBL" id="TRM55479.1"/>
    </source>
</evidence>
<gene>
    <name evidence="1" type="ORF">BD626DRAFT_542506</name>
</gene>
<name>A0A550BSG1_9AGAR</name>
<reference evidence="1 2" key="1">
    <citation type="journal article" date="2019" name="New Phytol.">
        <title>Comparative genomics reveals unique wood-decay strategies and fruiting body development in the Schizophyllaceae.</title>
        <authorList>
            <person name="Almasi E."/>
            <person name="Sahu N."/>
            <person name="Krizsan K."/>
            <person name="Balint B."/>
            <person name="Kovacs G.M."/>
            <person name="Kiss B."/>
            <person name="Cseklye J."/>
            <person name="Drula E."/>
            <person name="Henrissat B."/>
            <person name="Nagy I."/>
            <person name="Chovatia M."/>
            <person name="Adam C."/>
            <person name="LaButti K."/>
            <person name="Lipzen A."/>
            <person name="Riley R."/>
            <person name="Grigoriev I.V."/>
            <person name="Nagy L.G."/>
        </authorList>
    </citation>
    <scope>NUCLEOTIDE SEQUENCE [LARGE SCALE GENOMIC DNA]</scope>
    <source>
        <strain evidence="1 2">NL-1724</strain>
    </source>
</reference>
<dbReference type="AlphaFoldDB" id="A0A550BSG1"/>
<comment type="caution">
    <text evidence="1">The sequence shown here is derived from an EMBL/GenBank/DDBJ whole genome shotgun (WGS) entry which is preliminary data.</text>
</comment>
<protein>
    <submittedName>
        <fullName evidence="1">Uncharacterized protein</fullName>
    </submittedName>
</protein>
<dbReference type="EMBL" id="VDMD01000132">
    <property type="protein sequence ID" value="TRM55479.1"/>
    <property type="molecule type" value="Genomic_DNA"/>
</dbReference>